<evidence type="ECO:0000259" key="2">
    <source>
        <dbReference type="Pfam" id="PF00487"/>
    </source>
</evidence>
<dbReference type="PANTHER" id="PTHR19353:SF19">
    <property type="entry name" value="DELTA(5) FATTY ACID DESATURASE C-RELATED"/>
    <property type="match status" value="1"/>
</dbReference>
<organism evidence="3 4">
    <name type="scientific">Microbacterium resistens</name>
    <dbReference type="NCBI Taxonomy" id="156977"/>
    <lineage>
        <taxon>Bacteria</taxon>
        <taxon>Bacillati</taxon>
        <taxon>Actinomycetota</taxon>
        <taxon>Actinomycetes</taxon>
        <taxon>Micrococcales</taxon>
        <taxon>Microbacteriaceae</taxon>
        <taxon>Microbacterium</taxon>
    </lineage>
</organism>
<name>A0ABU1SGQ1_9MICO</name>
<feature type="domain" description="Fatty acid desaturase" evidence="2">
    <location>
        <begin position="67"/>
        <end position="327"/>
    </location>
</feature>
<proteinExistence type="predicted"/>
<reference evidence="3 4" key="1">
    <citation type="submission" date="2023-07" db="EMBL/GenBank/DDBJ databases">
        <title>Sorghum-associated microbial communities from plants grown in Nebraska, USA.</title>
        <authorList>
            <person name="Schachtman D."/>
        </authorList>
    </citation>
    <scope>NUCLEOTIDE SEQUENCE [LARGE SCALE GENOMIC DNA]</scope>
    <source>
        <strain evidence="3 4">2980</strain>
    </source>
</reference>
<keyword evidence="4" id="KW-1185">Reference proteome</keyword>
<comment type="caution">
    <text evidence="3">The sequence shown here is derived from an EMBL/GenBank/DDBJ whole genome shotgun (WGS) entry which is preliminary data.</text>
</comment>
<evidence type="ECO:0000313" key="4">
    <source>
        <dbReference type="Proteomes" id="UP001259347"/>
    </source>
</evidence>
<keyword evidence="1" id="KW-0472">Membrane</keyword>
<protein>
    <submittedName>
        <fullName evidence="3">Fatty acid desaturase</fullName>
    </submittedName>
</protein>
<feature type="transmembrane region" description="Helical" evidence="1">
    <location>
        <begin position="104"/>
        <end position="122"/>
    </location>
</feature>
<dbReference type="InterPro" id="IPR005804">
    <property type="entry name" value="FA_desaturase_dom"/>
</dbReference>
<dbReference type="EMBL" id="JAVDUM010000017">
    <property type="protein sequence ID" value="MDR6868780.1"/>
    <property type="molecule type" value="Genomic_DNA"/>
</dbReference>
<dbReference type="PIRSF" id="PIRSF015921">
    <property type="entry name" value="FA_sphinglp_des"/>
    <property type="match status" value="1"/>
</dbReference>
<feature type="transmembrane region" description="Helical" evidence="1">
    <location>
        <begin position="172"/>
        <end position="190"/>
    </location>
</feature>
<gene>
    <name evidence="3" type="ORF">J2Y69_003404</name>
</gene>
<dbReference type="Pfam" id="PF00487">
    <property type="entry name" value="FA_desaturase"/>
    <property type="match status" value="1"/>
</dbReference>
<dbReference type="Proteomes" id="UP001259347">
    <property type="component" value="Unassembled WGS sequence"/>
</dbReference>
<feature type="transmembrane region" description="Helical" evidence="1">
    <location>
        <begin position="47"/>
        <end position="65"/>
    </location>
</feature>
<dbReference type="PANTHER" id="PTHR19353">
    <property type="entry name" value="FATTY ACID DESATURASE 2"/>
    <property type="match status" value="1"/>
</dbReference>
<keyword evidence="1" id="KW-1133">Transmembrane helix</keyword>
<keyword evidence="1" id="KW-0812">Transmembrane</keyword>
<evidence type="ECO:0000256" key="1">
    <source>
        <dbReference type="SAM" id="Phobius"/>
    </source>
</evidence>
<evidence type="ECO:0000313" key="3">
    <source>
        <dbReference type="EMBL" id="MDR6868780.1"/>
    </source>
</evidence>
<feature type="transmembrane region" description="Helical" evidence="1">
    <location>
        <begin position="71"/>
        <end position="92"/>
    </location>
</feature>
<sequence>MNAIRTTGRPAGRAASPSGVNDFTELARRVRESGLLRRRYGYYWTKLIAMPLVLAAGILVFVWIGDTWWQLFTAAGFAIVFTQIAFLGHDAAHRQIFVSGKWNDWISLILGDLLVGMSYGWWQHKHTRHHANPNKDGADPDIELPVIALTPAQRDAPRGPIAGWLRGHQGLFFFPILLLEGVSLHLSGIHRVMAREHLRRRWVEIAFLGVRLTGFFLLVFLVLSPGIAFVFLAVQLGLFGVYMGMSFAPNHKGMPLVPRGMTLDFLRRQVMMSRNVKGSRFLDIAMGGLNYQIEHHLFPSMPRPHLRRAAPMISAYCNEHGVPYTQVGLFASYAIVVRYINRVGLGERDVFTCPLVEQRSHLTVEAV</sequence>
<accession>A0ABU1SGQ1</accession>
<dbReference type="RefSeq" id="WP_310022929.1">
    <property type="nucleotide sequence ID" value="NZ_JAVDUM010000017.1"/>
</dbReference>
<dbReference type="CDD" id="cd03506">
    <property type="entry name" value="Delta6-FADS-like"/>
    <property type="match status" value="1"/>
</dbReference>
<dbReference type="InterPro" id="IPR012171">
    <property type="entry name" value="Fatty_acid_desaturase"/>
</dbReference>